<dbReference type="Pfam" id="PF00400">
    <property type="entry name" value="WD40"/>
    <property type="match status" value="1"/>
</dbReference>
<evidence type="ECO:0000256" key="3">
    <source>
        <dbReference type="ARBA" id="ARBA00022448"/>
    </source>
</evidence>
<reference evidence="13 14" key="1">
    <citation type="submission" date="2022-05" db="EMBL/GenBank/DDBJ databases">
        <authorList>
            <consortium name="Genoscope - CEA"/>
            <person name="William W."/>
        </authorList>
    </citation>
    <scope>NUCLEOTIDE SEQUENCE [LARGE SCALE GENOMIC DNA]</scope>
</reference>
<dbReference type="PROSITE" id="PS50082">
    <property type="entry name" value="WD_REPEATS_2"/>
    <property type="match status" value="4"/>
</dbReference>
<keyword evidence="3" id="KW-0813">Transport</keyword>
<dbReference type="InterPro" id="IPR020472">
    <property type="entry name" value="WD40_PAC1"/>
</dbReference>
<feature type="repeat" description="WD" evidence="11">
    <location>
        <begin position="240"/>
        <end position="282"/>
    </location>
</feature>
<accession>A0ABN8LHH8</accession>
<organism evidence="13 14">
    <name type="scientific">Porites evermanni</name>
    <dbReference type="NCBI Taxonomy" id="104178"/>
    <lineage>
        <taxon>Eukaryota</taxon>
        <taxon>Metazoa</taxon>
        <taxon>Cnidaria</taxon>
        <taxon>Anthozoa</taxon>
        <taxon>Hexacorallia</taxon>
        <taxon>Scleractinia</taxon>
        <taxon>Fungiina</taxon>
        <taxon>Poritidae</taxon>
        <taxon>Porites</taxon>
    </lineage>
</organism>
<feature type="repeat" description="WD" evidence="11">
    <location>
        <begin position="108"/>
        <end position="151"/>
    </location>
</feature>
<dbReference type="CDD" id="cd00200">
    <property type="entry name" value="WD40"/>
    <property type="match status" value="1"/>
</dbReference>
<keyword evidence="14" id="KW-1185">Reference proteome</keyword>
<evidence type="ECO:0000256" key="11">
    <source>
        <dbReference type="PROSITE-ProRule" id="PRU00221"/>
    </source>
</evidence>
<dbReference type="InterPro" id="IPR015943">
    <property type="entry name" value="WD40/YVTN_repeat-like_dom_sf"/>
</dbReference>
<dbReference type="PROSITE" id="PS50294">
    <property type="entry name" value="WD_REPEATS_REGION"/>
    <property type="match status" value="4"/>
</dbReference>
<keyword evidence="5 11" id="KW-0853">WD repeat</keyword>
<evidence type="ECO:0000256" key="10">
    <source>
        <dbReference type="ARBA" id="ARBA00032565"/>
    </source>
</evidence>
<evidence type="ECO:0000313" key="14">
    <source>
        <dbReference type="Proteomes" id="UP001159427"/>
    </source>
</evidence>
<evidence type="ECO:0000256" key="9">
    <source>
        <dbReference type="ARBA" id="ARBA00024017"/>
    </source>
</evidence>
<dbReference type="PRINTS" id="PR00320">
    <property type="entry name" value="GPROTEINBRPT"/>
</dbReference>
<dbReference type="InterPro" id="IPR059104">
    <property type="entry name" value="Beta-prop_EIPR1-like"/>
</dbReference>
<feature type="domain" description="EIPR1-like beta-propeller" evidence="12">
    <location>
        <begin position="147"/>
        <end position="272"/>
    </location>
</feature>
<dbReference type="InterPro" id="IPR036322">
    <property type="entry name" value="WD40_repeat_dom_sf"/>
</dbReference>
<evidence type="ECO:0000256" key="7">
    <source>
        <dbReference type="ARBA" id="ARBA00022927"/>
    </source>
</evidence>
<evidence type="ECO:0000256" key="5">
    <source>
        <dbReference type="ARBA" id="ARBA00022574"/>
    </source>
</evidence>
<dbReference type="SUPFAM" id="SSF50978">
    <property type="entry name" value="WD40 repeat-like"/>
    <property type="match status" value="1"/>
</dbReference>
<comment type="subcellular location">
    <subcellularLocation>
        <location evidence="2">Cytoplasm</location>
        <location evidence="2">Cytosol</location>
    </subcellularLocation>
    <subcellularLocation>
        <location evidence="1">Peroxisome matrix</location>
    </subcellularLocation>
</comment>
<evidence type="ECO:0000256" key="2">
    <source>
        <dbReference type="ARBA" id="ARBA00004514"/>
    </source>
</evidence>
<protein>
    <recommendedName>
        <fullName evidence="10">Peroxin-7</fullName>
    </recommendedName>
</protein>
<dbReference type="EMBL" id="CALNXI010000043">
    <property type="protein sequence ID" value="CAH3016524.1"/>
    <property type="molecule type" value="Genomic_DNA"/>
</dbReference>
<keyword evidence="6" id="KW-0677">Repeat</keyword>
<dbReference type="PROSITE" id="PS00678">
    <property type="entry name" value="WD_REPEATS_1"/>
    <property type="match status" value="2"/>
</dbReference>
<comment type="similarity">
    <text evidence="9">Belongs to the WD repeat peroxin-7 family.</text>
</comment>
<evidence type="ECO:0000256" key="4">
    <source>
        <dbReference type="ARBA" id="ARBA00022490"/>
    </source>
</evidence>
<proteinExistence type="inferred from homology"/>
<dbReference type="InterPro" id="IPR001680">
    <property type="entry name" value="WD40_rpt"/>
</dbReference>
<dbReference type="InterPro" id="IPR019775">
    <property type="entry name" value="WD40_repeat_CS"/>
</dbReference>
<dbReference type="SMART" id="SM00320">
    <property type="entry name" value="WD40"/>
    <property type="match status" value="6"/>
</dbReference>
<keyword evidence="7" id="KW-0653">Protein transport</keyword>
<evidence type="ECO:0000256" key="6">
    <source>
        <dbReference type="ARBA" id="ARBA00022737"/>
    </source>
</evidence>
<keyword evidence="8" id="KW-0576">Peroxisome</keyword>
<comment type="caution">
    <text evidence="13">The sequence shown here is derived from an EMBL/GenBank/DDBJ whole genome shotgun (WGS) entry which is preliminary data.</text>
</comment>
<gene>
    <name evidence="13" type="ORF">PEVE_00030402</name>
</gene>
<feature type="repeat" description="WD" evidence="11">
    <location>
        <begin position="152"/>
        <end position="194"/>
    </location>
</feature>
<keyword evidence="4" id="KW-0963">Cytoplasm</keyword>
<evidence type="ECO:0000256" key="8">
    <source>
        <dbReference type="ARBA" id="ARBA00023140"/>
    </source>
</evidence>
<feature type="repeat" description="WD" evidence="11">
    <location>
        <begin position="196"/>
        <end position="232"/>
    </location>
</feature>
<sequence length="324" mass="36487">MAVSFQTRGRHGYAVKFSPYFGPRLLCVTSQHYGIAGNLTFYFAGRGTLLILDVLPSGVQVLGRWEWSEGLFDCSWSEHNPDFNVTASGDGSLQVWDLKNPKGPVKVFKEHSAEVYGVDWSCSRQTDQFLSASWDHSIKLWDPKQSQSLATFTDHEHVVYSAIWSPHIARTFASASGDNTLRIWDVSAPPAAQQTIRAHSGEVLTCDWAKYDPNLIVTGSVDTQIRGWDLRNTMAPVFNLEGHQYAVRRVKCSPHNRSLLASCSYDFTVRTWDIKRGPHPLESIEHHTEFVVGLDFNLHIPGQIADCSWDEYIKIHSPASLLPR</sequence>
<dbReference type="Proteomes" id="UP001159427">
    <property type="component" value="Unassembled WGS sequence"/>
</dbReference>
<evidence type="ECO:0000313" key="13">
    <source>
        <dbReference type="EMBL" id="CAH3016524.1"/>
    </source>
</evidence>
<dbReference type="PANTHER" id="PTHR46027">
    <property type="entry name" value="PEROXISOMAL TARGETING SIGNAL 2 RECEPTOR"/>
    <property type="match status" value="1"/>
</dbReference>
<dbReference type="Gene3D" id="2.130.10.10">
    <property type="entry name" value="YVTN repeat-like/Quinoprotein amine dehydrogenase"/>
    <property type="match status" value="1"/>
</dbReference>
<name>A0ABN8LHH8_9CNID</name>
<evidence type="ECO:0000259" key="12">
    <source>
        <dbReference type="Pfam" id="PF23609"/>
    </source>
</evidence>
<dbReference type="Pfam" id="PF23609">
    <property type="entry name" value="Beta-prop_EIPR1"/>
    <property type="match status" value="1"/>
</dbReference>
<evidence type="ECO:0000256" key="1">
    <source>
        <dbReference type="ARBA" id="ARBA00004253"/>
    </source>
</evidence>
<dbReference type="InterPro" id="IPR044536">
    <property type="entry name" value="PEX7"/>
</dbReference>
<dbReference type="PANTHER" id="PTHR46027:SF1">
    <property type="entry name" value="PEROXISOMAL TARGETING SIGNAL 2 RECEPTOR"/>
    <property type="match status" value="1"/>
</dbReference>